<protein>
    <submittedName>
        <fullName evidence="1">Uncharacterized protein</fullName>
    </submittedName>
</protein>
<name>A0A429XA02_SIMTE</name>
<dbReference type="AlphaFoldDB" id="A0A429XA02"/>
<evidence type="ECO:0000313" key="1">
    <source>
        <dbReference type="EMBL" id="RST60189.1"/>
    </source>
</evidence>
<proteinExistence type="predicted"/>
<dbReference type="OrthoDB" id="9867289at2"/>
<dbReference type="RefSeq" id="WP_126646538.1">
    <property type="nucleotide sequence ID" value="NZ_QYTW02000006.1"/>
</dbReference>
<dbReference type="EMBL" id="QYTW02000006">
    <property type="protein sequence ID" value="RST60189.1"/>
    <property type="molecule type" value="Genomic_DNA"/>
</dbReference>
<gene>
    <name evidence="1" type="ORF">D5F11_009025</name>
</gene>
<comment type="caution">
    <text evidence="1">The sequence shown here is derived from an EMBL/GenBank/DDBJ whole genome shotgun (WGS) entry which is preliminary data.</text>
</comment>
<sequence>MMVGKLFGVSTPEGGLSVMDKQPSMKIDTLLNGSVFLIKGIVMRVHPSHRVIASIALLQKTVCEHL</sequence>
<dbReference type="Proteomes" id="UP000287296">
    <property type="component" value="Unassembled WGS sequence"/>
</dbReference>
<reference evidence="1 2" key="1">
    <citation type="submission" date="2018-12" db="EMBL/GenBank/DDBJ databases">
        <authorList>
            <person name="Sun L."/>
            <person name="Chen Z."/>
        </authorList>
    </citation>
    <scope>NUCLEOTIDE SEQUENCE [LARGE SCALE GENOMIC DNA]</scope>
    <source>
        <strain evidence="1 2">LMG 29736</strain>
    </source>
</reference>
<organism evidence="1 2">
    <name type="scientific">Siminovitchia terrae</name>
    <name type="common">Bacillus terrae</name>
    <dbReference type="NCBI Taxonomy" id="1914933"/>
    <lineage>
        <taxon>Bacteria</taxon>
        <taxon>Bacillati</taxon>
        <taxon>Bacillota</taxon>
        <taxon>Bacilli</taxon>
        <taxon>Bacillales</taxon>
        <taxon>Bacillaceae</taxon>
        <taxon>Siminovitchia</taxon>
    </lineage>
</organism>
<accession>A0A429XA02</accession>
<evidence type="ECO:0000313" key="2">
    <source>
        <dbReference type="Proteomes" id="UP000287296"/>
    </source>
</evidence>